<dbReference type="PROSITE" id="PS50297">
    <property type="entry name" value="ANK_REP_REGION"/>
    <property type="match status" value="1"/>
</dbReference>
<protein>
    <submittedName>
        <fullName evidence="3">NTPase</fullName>
    </submittedName>
</protein>
<dbReference type="InterPro" id="IPR002110">
    <property type="entry name" value="Ankyrin_rpt"/>
</dbReference>
<dbReference type="PANTHER" id="PTHR46312:SF2">
    <property type="entry name" value="NUCLEOTIDE-BINDING OLIGOMERIZATION DOMAIN-CONTAINING PROTEIN 2-LIKE"/>
    <property type="match status" value="1"/>
</dbReference>
<keyword evidence="1" id="KW-0040">ANK repeat</keyword>
<dbReference type="Pfam" id="PF05729">
    <property type="entry name" value="NACHT"/>
    <property type="match status" value="1"/>
</dbReference>
<dbReference type="EMBL" id="ASPP01015901">
    <property type="protein sequence ID" value="ETO17843.1"/>
    <property type="molecule type" value="Genomic_DNA"/>
</dbReference>
<dbReference type="OrthoDB" id="242257at2759"/>
<dbReference type="InterPro" id="IPR011989">
    <property type="entry name" value="ARM-like"/>
</dbReference>
<evidence type="ECO:0000313" key="3">
    <source>
        <dbReference type="EMBL" id="ETO17843.1"/>
    </source>
</evidence>
<evidence type="ECO:0000313" key="4">
    <source>
        <dbReference type="Proteomes" id="UP000023152"/>
    </source>
</evidence>
<organism evidence="3 4">
    <name type="scientific">Reticulomyxa filosa</name>
    <dbReference type="NCBI Taxonomy" id="46433"/>
    <lineage>
        <taxon>Eukaryota</taxon>
        <taxon>Sar</taxon>
        <taxon>Rhizaria</taxon>
        <taxon>Retaria</taxon>
        <taxon>Foraminifera</taxon>
        <taxon>Monothalamids</taxon>
        <taxon>Reticulomyxidae</taxon>
        <taxon>Reticulomyxa</taxon>
    </lineage>
</organism>
<proteinExistence type="predicted"/>
<dbReference type="SUPFAM" id="SSF48403">
    <property type="entry name" value="Ankyrin repeat"/>
    <property type="match status" value="1"/>
</dbReference>
<feature type="repeat" description="ANK" evidence="1">
    <location>
        <begin position="1403"/>
        <end position="1435"/>
    </location>
</feature>
<dbReference type="SMART" id="SM00248">
    <property type="entry name" value="ANK"/>
    <property type="match status" value="2"/>
</dbReference>
<dbReference type="Gene3D" id="1.25.10.10">
    <property type="entry name" value="Leucine-rich Repeat Variant"/>
    <property type="match status" value="2"/>
</dbReference>
<dbReference type="InterPro" id="IPR007111">
    <property type="entry name" value="NACHT_NTPase"/>
</dbReference>
<keyword evidence="4" id="KW-1185">Reference proteome</keyword>
<sequence length="1977" mass="229569">MASQKKMIEEYTLEEINETTSINKETETKEKLKGYYKSKDKLIPLFDDHDQSIDTCYIRLVLLSQQQLNEGKQQIQDKTVNKEKMKKSEENEAWPNTLDYSLMHTSKQGTMELQDIWKDEENESIRVVTLSVLAQRIAYLWAKDGMWSDQFQWLLHIPLRKIVSIFDDEKDSKSDINMESKWSKIMNELSIPQWNASDTKCVMRCMNGLLLLLDGFDEIANQVHKSSGLRQWLQYCTADSNNCHVIITSRPNAMCSYLNNPRMLNVIGFQSQDIHNYVRAYFQNMISGDNYDNGKYHADLLIQKLSNNPSLKLLSHTPLYLRLFCYLVRQQIKETKEEEKESKSSLDKLDNISLSKLYQTLLESYMQWNWIKLNGTKSKSNEQSMFGFFAMEIDYLSQLAWEGLRHGQAVISCEIQQRILDIIKSKYPRKHISEISQWSRINSFGFLQGQESVNSTHPMDSVYFPHLTFQEWLAAYYLVHCLYRPVGTNDHQKVRSVLINKSLTPKFSVMIPFMAGILYDNIQNEKSPSASGLLYFWKLLHLLPSQVTPVHQMMLHMRCLDACKADTDSPFLPSQLRNCHEMLIASFKSLLVAWINFDKDIGYVYYKNYYGSYTRTTNRPMDNVMELYLPNFRHLLIHPVIHMCIIDQIKLFQKQWSVTIDNHGLIKDRLYLLTCLCISTETVNIVVQCFKETLSSLYPINRRMCEEALLAVGMKLKEDQLDIIVKFLLDGFHDKSAHSIYVGSLEKMALNLNERQLSGIFEQLMNEWNSNKIHFCSACASTLATIAVKLGGRQLDDAYQYLTNRLHNNDETNFCTCASSLGKIAMTLNEKQFNDAFMILKTGFTKQDEEIRRTCATILDQLSSKLNERQLNDASQCLMNEVKSEGKYYYWEYIAALGKIVTKLNGTRFDEVMAYLKQTLRDKDKCEYTRKECAQALELLGMQSDKVQIDDIFKCLTNMLKDNEKYVRQSCADAIANLSSKLNEMQCDILVECIVDGFSNKNGYCCQISERLVNAMAMQLNEKQLCDLFATLIDDSKHSNDDVCKSCAISIGKLAVKFNPKQFDNACQWLKSKLQDEDRVTDGTVRSSCAEALSEMAKRCNAKQLDDICSCLLHGMQDTHWLVRGSCAAAIENIAIQLNEKQLDDAMNCLKRGCNNEDLYSRISCVRAFGGVILGELKSTQLYFAVSELLQLLKCQNTFVCEIANKVLSTMSEDIWRLVTIETLRENMDLKLIMQLERKEQGQQPTEKTSVRKASSSVWEWFFGNTKERVEQKQALETKVMNNNLEMKRLAFALSVFNPRIQFSFNDNISPDAFNELIHLCNEQAFEWDFPTEHKWSDYNNIPYPQLSNDEIILQSQQLFKDNKCQGHYNAIHKAAQSGDISQLKFELQQHHHIDINNSFNECGQTPLHLAINNKHWDTVRYCIEQGAWIDVREDAVDIKTARTPFEYVIEQTMRAKKEKNEKEYFEILETCKWILRKRTMYPLKRIEYAIDYVKDKIIDAINDESYETLLQEGATFLLGVNEKELKETLIQNNLLYWAAGRNVVSITAENSIKRKFDKGWAPVPFLINRIFLLFEVCVQMKREGRHFIGLPRRTTTFEQVYEKGIKELQVQLTTYWDYIVTEEFKHKFPNLIDDWSCNVVDRLMGLKPIPLNSCCEISLVVGHEGHCIYLSLCKTSDSILVRVDNRWMETVPSDTPHPRDEHKLIQPYLTAYFPWNGANIDQNKKWLKEYIKNATQLRDSNSNISMKHLYCSDGNNKQSLNNSLPPREGSLPSVVKHWPYRPIQIDANNCYLRSHNVGYRVRLGDDIYQWFRNQESKSFVFNRSNYNEAINNKSSTYENANSVKGGNSSNTYLSSSSNLPTHSELMKLLSKQLKVPYDEVYNGIAVEQALVAKANIYAIQKGAFYRRDESTNQTYFQLYLSLSERSHFYQVYHSQFPKLIQHFKEIDQNWVQYFFDTHVFYYQVLPSLFSCPYASL</sequence>
<feature type="domain" description="NACHT" evidence="2">
    <location>
        <begin position="131"/>
        <end position="284"/>
    </location>
</feature>
<accession>X6MV23</accession>
<dbReference type="InterPro" id="IPR027417">
    <property type="entry name" value="P-loop_NTPase"/>
</dbReference>
<evidence type="ECO:0000259" key="2">
    <source>
        <dbReference type="Pfam" id="PF05729"/>
    </source>
</evidence>
<dbReference type="PROSITE" id="PS50088">
    <property type="entry name" value="ANK_REPEAT"/>
    <property type="match status" value="1"/>
</dbReference>
<dbReference type="Proteomes" id="UP000023152">
    <property type="component" value="Unassembled WGS sequence"/>
</dbReference>
<comment type="caution">
    <text evidence="3">The sequence shown here is derived from an EMBL/GenBank/DDBJ whole genome shotgun (WGS) entry which is preliminary data.</text>
</comment>
<dbReference type="PANTHER" id="PTHR46312">
    <property type="entry name" value="NACHT DOMAIN-CONTAINING PROTEIN"/>
    <property type="match status" value="1"/>
</dbReference>
<evidence type="ECO:0000256" key="1">
    <source>
        <dbReference type="PROSITE-ProRule" id="PRU00023"/>
    </source>
</evidence>
<reference evidence="3 4" key="1">
    <citation type="journal article" date="2013" name="Curr. Biol.">
        <title>The Genome of the Foraminiferan Reticulomyxa filosa.</title>
        <authorList>
            <person name="Glockner G."/>
            <person name="Hulsmann N."/>
            <person name="Schleicher M."/>
            <person name="Noegel A.A."/>
            <person name="Eichinger L."/>
            <person name="Gallinger C."/>
            <person name="Pawlowski J."/>
            <person name="Sierra R."/>
            <person name="Euteneuer U."/>
            <person name="Pillet L."/>
            <person name="Moustafa A."/>
            <person name="Platzer M."/>
            <person name="Groth M."/>
            <person name="Szafranski K."/>
            <person name="Schliwa M."/>
        </authorList>
    </citation>
    <scope>NUCLEOTIDE SEQUENCE [LARGE SCALE GENOMIC DNA]</scope>
</reference>
<gene>
    <name evidence="3" type="ORF">RFI_19468</name>
</gene>
<dbReference type="Gene3D" id="3.40.50.300">
    <property type="entry name" value="P-loop containing nucleotide triphosphate hydrolases"/>
    <property type="match status" value="1"/>
</dbReference>
<dbReference type="SUPFAM" id="SSF48371">
    <property type="entry name" value="ARM repeat"/>
    <property type="match status" value="1"/>
</dbReference>
<dbReference type="InterPro" id="IPR016024">
    <property type="entry name" value="ARM-type_fold"/>
</dbReference>
<dbReference type="InterPro" id="IPR036770">
    <property type="entry name" value="Ankyrin_rpt-contain_sf"/>
</dbReference>
<name>X6MV23_RETFI</name>
<dbReference type="Pfam" id="PF12796">
    <property type="entry name" value="Ank_2"/>
    <property type="match status" value="1"/>
</dbReference>
<dbReference type="Gene3D" id="1.25.40.20">
    <property type="entry name" value="Ankyrin repeat-containing domain"/>
    <property type="match status" value="1"/>
</dbReference>